<feature type="binding site" evidence="13">
    <location>
        <position position="100"/>
    </location>
    <ligand>
        <name>S-adenosyl-L-methionine</name>
        <dbReference type="ChEBI" id="CHEBI:59789"/>
    </ligand>
</feature>
<dbReference type="FunFam" id="1.10.8.480:FF:000001">
    <property type="entry name" value="rRNA adenine N(6)-methyltransferase"/>
    <property type="match status" value="1"/>
</dbReference>
<dbReference type="GO" id="GO:0005730">
    <property type="term" value="C:nucleolus"/>
    <property type="evidence" value="ECO:0007669"/>
    <property type="project" value="UniProtKB-SubCell"/>
</dbReference>
<comment type="similarity">
    <text evidence="12 13 14">Belongs to the class I-like SAM-binding methyltransferase superfamily. rRNA adenine N(6)-methyltransferase family.</text>
</comment>
<keyword evidence="6 13" id="KW-0949">S-adenosyl-L-methionine</keyword>
<dbReference type="PANTHER" id="PTHR11727:SF7">
    <property type="entry name" value="DIMETHYLADENOSINE TRANSFERASE-RELATED"/>
    <property type="match status" value="1"/>
</dbReference>
<keyword evidence="5 13" id="KW-0808">Transferase</keyword>
<dbReference type="GO" id="GO:0003723">
    <property type="term" value="F:RNA binding"/>
    <property type="evidence" value="ECO:0007669"/>
    <property type="project" value="UniProtKB-UniRule"/>
</dbReference>
<dbReference type="PROSITE" id="PS01131">
    <property type="entry name" value="RRNA_A_DIMETH"/>
    <property type="match status" value="1"/>
</dbReference>
<evidence type="ECO:0000256" key="9">
    <source>
        <dbReference type="ARBA" id="ARBA00035020"/>
    </source>
</evidence>
<dbReference type="Gene3D" id="1.10.8.480">
    <property type="match status" value="1"/>
</dbReference>
<dbReference type="Proteomes" id="UP000472271">
    <property type="component" value="Chromosome 9"/>
</dbReference>
<evidence type="ECO:0000313" key="17">
    <source>
        <dbReference type="Proteomes" id="UP000472271"/>
    </source>
</evidence>
<dbReference type="InterPro" id="IPR020598">
    <property type="entry name" value="rRNA_Ade_methylase_Trfase_N"/>
</dbReference>
<keyword evidence="17" id="KW-1185">Reference proteome</keyword>
<feature type="binding site" evidence="13">
    <location>
        <position position="9"/>
    </location>
    <ligand>
        <name>S-adenosyl-L-methionine</name>
        <dbReference type="ChEBI" id="CHEBI:59789"/>
    </ligand>
</feature>
<comment type="function">
    <text evidence="10">Specifically dimethylates two adjacent adenosines in the loop of a conserved hairpin near the 3'-end of 18S rRNA in the 40S particle. Involved in the pre-rRNA processing steps leading to small-subunit rRNA production independently of its RNA-modifying catalytic activity. Part of the small subunit (SSU) processome, first precursor of the small eukaryotic ribosomal subunit. During the assembly of the SSU processome in the nucleolus, many ribosome biogenesis factors, an RNA chaperone and ribosomal proteins associate with the nascent pre-rRNA and work in concert to generate RNA folding, modifications, rearrangements and cleavage as well as targeted degradation of pre-ribosomal RNA by the RNA exosome.</text>
</comment>
<evidence type="ECO:0000256" key="13">
    <source>
        <dbReference type="PROSITE-ProRule" id="PRU01026"/>
    </source>
</evidence>
<evidence type="ECO:0000256" key="4">
    <source>
        <dbReference type="ARBA" id="ARBA00022603"/>
    </source>
</evidence>
<feature type="domain" description="Ribosomal RNA adenine methylase transferase N-terminal" evidence="15">
    <location>
        <begin position="16"/>
        <end position="179"/>
    </location>
</feature>
<dbReference type="PROSITE" id="PS51689">
    <property type="entry name" value="SAM_RNA_A_N6_MT"/>
    <property type="match status" value="1"/>
</dbReference>
<dbReference type="PANTHER" id="PTHR11727">
    <property type="entry name" value="DIMETHYLADENOSINE TRANSFERASE"/>
    <property type="match status" value="1"/>
</dbReference>
<evidence type="ECO:0000256" key="12">
    <source>
        <dbReference type="ARBA" id="ARBA00061109"/>
    </source>
</evidence>
<organism evidence="16 17">
    <name type="scientific">Sphaeramia orbicularis</name>
    <name type="common">orbiculate cardinalfish</name>
    <dbReference type="NCBI Taxonomy" id="375764"/>
    <lineage>
        <taxon>Eukaryota</taxon>
        <taxon>Metazoa</taxon>
        <taxon>Chordata</taxon>
        <taxon>Craniata</taxon>
        <taxon>Vertebrata</taxon>
        <taxon>Euteleostomi</taxon>
        <taxon>Actinopterygii</taxon>
        <taxon>Neopterygii</taxon>
        <taxon>Teleostei</taxon>
        <taxon>Neoteleostei</taxon>
        <taxon>Acanthomorphata</taxon>
        <taxon>Gobiaria</taxon>
        <taxon>Kurtiformes</taxon>
        <taxon>Apogonoidei</taxon>
        <taxon>Apogonidae</taxon>
        <taxon>Apogoninae</taxon>
        <taxon>Sphaeramia</taxon>
    </lineage>
</organism>
<evidence type="ECO:0000256" key="10">
    <source>
        <dbReference type="ARBA" id="ARBA00046134"/>
    </source>
</evidence>
<dbReference type="InterPro" id="IPR011530">
    <property type="entry name" value="rRNA_adenine_dimethylase"/>
</dbReference>
<keyword evidence="8" id="KW-0539">Nucleus</keyword>
<name>A0A673AVB0_9TELE</name>
<dbReference type="FunFam" id="3.40.50.150:FF:000007">
    <property type="entry name" value="rRNA adenine N(6)-methyltransferase"/>
    <property type="match status" value="1"/>
</dbReference>
<dbReference type="EC" id="2.1.1.-" evidence="14"/>
<dbReference type="InterPro" id="IPR020596">
    <property type="entry name" value="rRNA_Ade_Mease_Trfase_CS"/>
</dbReference>
<feature type="binding site" evidence="13">
    <location>
        <position position="57"/>
    </location>
    <ligand>
        <name>S-adenosyl-L-methionine</name>
        <dbReference type="ChEBI" id="CHEBI:59789"/>
    </ligand>
</feature>
<evidence type="ECO:0000256" key="11">
    <source>
        <dbReference type="ARBA" id="ARBA00049478"/>
    </source>
</evidence>
<evidence type="ECO:0000256" key="14">
    <source>
        <dbReference type="RuleBase" id="RU362106"/>
    </source>
</evidence>
<evidence type="ECO:0000256" key="7">
    <source>
        <dbReference type="ARBA" id="ARBA00022884"/>
    </source>
</evidence>
<comment type="catalytic activity">
    <reaction evidence="11">
        <text>adenosine(1779)/adenosine(1780) in 18S rRNA + 4 S-adenosyl-L-methionine = N(6)-dimethyladenosine(1779)/N(6)-dimethyladenosine(1780) in 18S rRNA + 4 S-adenosyl-L-homocysteine + 4 H(+)</text>
        <dbReference type="Rhea" id="RHEA:42780"/>
        <dbReference type="Rhea" id="RHEA-COMP:10234"/>
        <dbReference type="Rhea" id="RHEA-COMP:10236"/>
        <dbReference type="ChEBI" id="CHEBI:15378"/>
        <dbReference type="ChEBI" id="CHEBI:57856"/>
        <dbReference type="ChEBI" id="CHEBI:59789"/>
        <dbReference type="ChEBI" id="CHEBI:74411"/>
        <dbReference type="ChEBI" id="CHEBI:74493"/>
        <dbReference type="EC" id="2.1.1.183"/>
    </reaction>
</comment>
<dbReference type="GO" id="GO:0005654">
    <property type="term" value="C:nucleoplasm"/>
    <property type="evidence" value="ECO:0007669"/>
    <property type="project" value="UniProtKB-SubCell"/>
</dbReference>
<feature type="binding site" evidence="13">
    <location>
        <position position="36"/>
    </location>
    <ligand>
        <name>S-adenosyl-L-methionine</name>
        <dbReference type="ChEBI" id="CHEBI:59789"/>
    </ligand>
</feature>
<evidence type="ECO:0000256" key="6">
    <source>
        <dbReference type="ARBA" id="ARBA00022691"/>
    </source>
</evidence>
<reference evidence="16" key="3">
    <citation type="submission" date="2025-09" db="UniProtKB">
        <authorList>
            <consortium name="Ensembl"/>
        </authorList>
    </citation>
    <scope>IDENTIFICATION</scope>
</reference>
<keyword evidence="4 13" id="KW-0489">Methyltransferase</keyword>
<dbReference type="SUPFAM" id="SSF53335">
    <property type="entry name" value="S-adenosyl-L-methionine-dependent methyltransferases"/>
    <property type="match status" value="1"/>
</dbReference>
<sequence>MFNTSIGQHILKNPLVVNGIIEKAALRPTDVVLEVGPGTGNMTVKLLEKAKKVVACELDCRLVAELQKRVQCTPMQTKLQILVGDVLKTDLPFFDVCVANLPYQVKTHLSKVFYLCAVLMFQREFAMRLVAKPGDKLYCRLSINTQLLARVDHLMKVGKNNFRPPPKVESSVVRIEPKNPPPPVNFQEWDGLVRIAFVRKNKTLNAAFKSAAVEQLLEKNYRIHCSVNNVDVPAGFSISKKIESVLQEAEFSEKRARSMDIDDFMVLLHAFNSAGIHFS</sequence>
<dbReference type="AlphaFoldDB" id="A0A673AVB0"/>
<dbReference type="Pfam" id="PF00398">
    <property type="entry name" value="RrnaAD"/>
    <property type="match status" value="1"/>
</dbReference>
<dbReference type="GO" id="GO:0052909">
    <property type="term" value="F:18S rRNA (adenine(1779)-N(6)/adenine(1780)-N(6))-dimethyltransferase activity"/>
    <property type="evidence" value="ECO:0007669"/>
    <property type="project" value="UniProtKB-EC"/>
</dbReference>
<comment type="subcellular location">
    <subcellularLocation>
        <location evidence="1">Nucleus</location>
        <location evidence="1">Nucleolus</location>
    </subcellularLocation>
    <subcellularLocation>
        <location evidence="2">Nucleus</location>
        <location evidence="2">Nucleoplasm</location>
    </subcellularLocation>
</comment>
<dbReference type="CDD" id="cd02440">
    <property type="entry name" value="AdoMet_MTases"/>
    <property type="match status" value="1"/>
</dbReference>
<evidence type="ECO:0000256" key="2">
    <source>
        <dbReference type="ARBA" id="ARBA00004642"/>
    </source>
</evidence>
<dbReference type="Gene3D" id="3.40.50.150">
    <property type="entry name" value="Vaccinia Virus protein VP39"/>
    <property type="match status" value="1"/>
</dbReference>
<dbReference type="NCBIfam" id="TIGR00755">
    <property type="entry name" value="ksgA"/>
    <property type="match status" value="1"/>
</dbReference>
<feature type="binding site" evidence="13">
    <location>
        <position position="11"/>
    </location>
    <ligand>
        <name>S-adenosyl-L-methionine</name>
        <dbReference type="ChEBI" id="CHEBI:59789"/>
    </ligand>
</feature>
<evidence type="ECO:0000256" key="1">
    <source>
        <dbReference type="ARBA" id="ARBA00004604"/>
    </source>
</evidence>
<evidence type="ECO:0000256" key="8">
    <source>
        <dbReference type="ARBA" id="ARBA00023242"/>
    </source>
</evidence>
<dbReference type="Ensembl" id="ENSSORT00005034171.1">
    <property type="protein sequence ID" value="ENSSORP00005033264.1"/>
    <property type="gene ID" value="ENSSORG00005015046.1"/>
</dbReference>
<reference evidence="16" key="1">
    <citation type="submission" date="2019-06" db="EMBL/GenBank/DDBJ databases">
        <authorList>
            <consortium name="Wellcome Sanger Institute Data Sharing"/>
        </authorList>
    </citation>
    <scope>NUCLEOTIDE SEQUENCE [LARGE SCALE GENOMIC DNA]</scope>
</reference>
<dbReference type="InterPro" id="IPR001737">
    <property type="entry name" value="KsgA/Erm"/>
</dbReference>
<keyword evidence="7 13" id="KW-0694">RNA-binding</keyword>
<dbReference type="SMART" id="SM00650">
    <property type="entry name" value="rADc"/>
    <property type="match status" value="1"/>
</dbReference>
<comment type="subunit">
    <text evidence="9">Part of the small subunit (SSU) processome, composed of more than 70 proteins and the RNA chaperone small nucleolar RNA (snoRNA) U3.</text>
</comment>
<proteinExistence type="inferred from homology"/>
<gene>
    <name evidence="16" type="primary">dimt1l</name>
</gene>
<evidence type="ECO:0000256" key="3">
    <source>
        <dbReference type="ARBA" id="ARBA00022552"/>
    </source>
</evidence>
<feature type="binding site" evidence="13">
    <location>
        <position position="85"/>
    </location>
    <ligand>
        <name>S-adenosyl-L-methionine</name>
        <dbReference type="ChEBI" id="CHEBI:59789"/>
    </ligand>
</feature>
<dbReference type="InterPro" id="IPR029063">
    <property type="entry name" value="SAM-dependent_MTases_sf"/>
</dbReference>
<evidence type="ECO:0000259" key="15">
    <source>
        <dbReference type="SMART" id="SM00650"/>
    </source>
</evidence>
<protein>
    <recommendedName>
        <fullName evidence="14">rRNA adenine N(6)-methyltransferase</fullName>
        <ecNumber evidence="14">2.1.1.-</ecNumber>
    </recommendedName>
</protein>
<accession>A0A673AVB0</accession>
<keyword evidence="3 14" id="KW-0698">rRNA processing</keyword>
<reference evidence="16" key="2">
    <citation type="submission" date="2025-08" db="UniProtKB">
        <authorList>
            <consortium name="Ensembl"/>
        </authorList>
    </citation>
    <scope>IDENTIFICATION</scope>
</reference>
<evidence type="ECO:0000256" key="5">
    <source>
        <dbReference type="ARBA" id="ARBA00022679"/>
    </source>
</evidence>
<evidence type="ECO:0000313" key="16">
    <source>
        <dbReference type="Ensembl" id="ENSSORP00005033264.1"/>
    </source>
</evidence>